<evidence type="ECO:0000313" key="11">
    <source>
        <dbReference type="EMBL" id="UXF47981.1"/>
    </source>
</evidence>
<comment type="similarity">
    <text evidence="2 9">Belongs to the cytochrome P450 family.</text>
</comment>
<evidence type="ECO:0000256" key="4">
    <source>
        <dbReference type="ARBA" id="ARBA00022723"/>
    </source>
</evidence>
<protein>
    <submittedName>
        <fullName evidence="11">Cytochrome P450 CYP71-2</fullName>
    </submittedName>
</protein>
<dbReference type="PROSITE" id="PS00086">
    <property type="entry name" value="CYTOCHROME_P450"/>
    <property type="match status" value="1"/>
</dbReference>
<dbReference type="Pfam" id="PF00067">
    <property type="entry name" value="p450"/>
    <property type="match status" value="1"/>
</dbReference>
<dbReference type="FunFam" id="1.10.630.10:FF:000043">
    <property type="entry name" value="Cytochrome P450 99A2"/>
    <property type="match status" value="1"/>
</dbReference>
<dbReference type="GO" id="GO:0016705">
    <property type="term" value="F:oxidoreductase activity, acting on paired donors, with incorporation or reduction of molecular oxygen"/>
    <property type="evidence" value="ECO:0007669"/>
    <property type="project" value="InterPro"/>
</dbReference>
<accession>A0A977LFS4</accession>
<feature type="binding site" description="axial binding residue" evidence="8">
    <location>
        <position position="442"/>
    </location>
    <ligand>
        <name>heme</name>
        <dbReference type="ChEBI" id="CHEBI:30413"/>
    </ligand>
    <ligandPart>
        <name>Fe</name>
        <dbReference type="ChEBI" id="CHEBI:18248"/>
    </ligandPart>
</feature>
<keyword evidence="7 9" id="KW-0503">Monooxygenase</keyword>
<keyword evidence="6 8" id="KW-0408">Iron</keyword>
<dbReference type="InterPro" id="IPR036396">
    <property type="entry name" value="Cyt_P450_sf"/>
</dbReference>
<dbReference type="CDD" id="cd11072">
    <property type="entry name" value="CYP71-like"/>
    <property type="match status" value="1"/>
</dbReference>
<evidence type="ECO:0000256" key="5">
    <source>
        <dbReference type="ARBA" id="ARBA00023002"/>
    </source>
</evidence>
<dbReference type="SUPFAM" id="SSF48264">
    <property type="entry name" value="Cytochrome P450"/>
    <property type="match status" value="1"/>
</dbReference>
<evidence type="ECO:0000256" key="7">
    <source>
        <dbReference type="ARBA" id="ARBA00023033"/>
    </source>
</evidence>
<sequence>MDFPLLPSLIPFLLFILFIFIFKKTTTSQNPSPKLPPGPFKLPILGNALLLFSGTDLTHITLAKLAKKYGPLMHLQFGELPFIIVSSPKVAKDVLKTHDIILSSRPELPSQTILTYGNTNIESAPYGEYWRQVRKVAIVELLSIKRVQSFAPIRDEVLSNMVQAIAGAAGSLVDLTHFIYSAINEIVSKEAFGDIGKLREEFIHVAKETGELFAGLALADVFPSKKFLFVLTGRKRACEKALKRMDVILTAIIEGHKVRYKEGTNDNHEIKNLLHVLLDIQASGQLRVPLTTDNIKSVMSDAFGAGSDTSSSTVEWAMTEMLREPRTLEKAQAEVRSVFKNKAKIDEESLEELTYMKSVIKETLRMHPPPLTMRESLADCELNGFHIPAKTLVVVNQWAIGRDPNYWTEPDRFYPDRFLESSVDFKGNHFEFIPFGAGRRICPGMALGVANAERLLAELLYHFDWKLPDGMRPQDLDTKGIHGFVIRKKNRLLATPVPYVK</sequence>
<comment type="cofactor">
    <cofactor evidence="1 8">
        <name>heme</name>
        <dbReference type="ChEBI" id="CHEBI:30413"/>
    </cofactor>
</comment>
<keyword evidence="10" id="KW-1133">Transmembrane helix</keyword>
<keyword evidence="10" id="KW-0812">Transmembrane</keyword>
<dbReference type="InterPro" id="IPR001128">
    <property type="entry name" value="Cyt_P450"/>
</dbReference>
<dbReference type="EMBL" id="MZ485366">
    <property type="protein sequence ID" value="UXF47981.1"/>
    <property type="molecule type" value="mRNA"/>
</dbReference>
<keyword evidence="3 8" id="KW-0349">Heme</keyword>
<dbReference type="PRINTS" id="PR00385">
    <property type="entry name" value="P450"/>
</dbReference>
<dbReference type="GO" id="GO:0020037">
    <property type="term" value="F:heme binding"/>
    <property type="evidence" value="ECO:0007669"/>
    <property type="project" value="InterPro"/>
</dbReference>
<organism evidence="11">
    <name type="scientific">Daphne genkwa</name>
    <dbReference type="NCBI Taxonomy" id="1477590"/>
    <lineage>
        <taxon>Eukaryota</taxon>
        <taxon>Viridiplantae</taxon>
        <taxon>Streptophyta</taxon>
        <taxon>Embryophyta</taxon>
        <taxon>Tracheophyta</taxon>
        <taxon>Spermatophyta</taxon>
        <taxon>Magnoliopsida</taxon>
        <taxon>eudicotyledons</taxon>
        <taxon>Gunneridae</taxon>
        <taxon>Pentapetalae</taxon>
        <taxon>rosids</taxon>
        <taxon>malvids</taxon>
        <taxon>Malvales</taxon>
        <taxon>Thymelaeaceae</taxon>
        <taxon>Daphne</taxon>
    </lineage>
</organism>
<dbReference type="GO" id="GO:0004497">
    <property type="term" value="F:monooxygenase activity"/>
    <property type="evidence" value="ECO:0007669"/>
    <property type="project" value="UniProtKB-KW"/>
</dbReference>
<feature type="transmembrane region" description="Helical" evidence="10">
    <location>
        <begin position="6"/>
        <end position="22"/>
    </location>
</feature>
<keyword evidence="5 9" id="KW-0560">Oxidoreductase</keyword>
<reference evidence="11" key="1">
    <citation type="submission" date="2021-06" db="EMBL/GenBank/DDBJ databases">
        <authorList>
            <person name="Bhat W.W."/>
            <person name="Johnson S."/>
            <person name="Hamberger B."/>
            <person name="Lau K."/>
            <person name="Buell R."/>
            <person name="Matsumoto S."/>
        </authorList>
    </citation>
    <scope>NUCLEOTIDE SEQUENCE</scope>
</reference>
<keyword evidence="4 8" id="KW-0479">Metal-binding</keyword>
<evidence type="ECO:0000256" key="9">
    <source>
        <dbReference type="RuleBase" id="RU000461"/>
    </source>
</evidence>
<dbReference type="InterPro" id="IPR017972">
    <property type="entry name" value="Cyt_P450_CS"/>
</dbReference>
<keyword evidence="10" id="KW-0472">Membrane</keyword>
<evidence type="ECO:0000256" key="3">
    <source>
        <dbReference type="ARBA" id="ARBA00022617"/>
    </source>
</evidence>
<dbReference type="PANTHER" id="PTHR47955:SF8">
    <property type="entry name" value="CYTOCHROME P450 71D11-LIKE"/>
    <property type="match status" value="1"/>
</dbReference>
<dbReference type="AlphaFoldDB" id="A0A977LFS4"/>
<evidence type="ECO:0000256" key="1">
    <source>
        <dbReference type="ARBA" id="ARBA00001971"/>
    </source>
</evidence>
<dbReference type="Gene3D" id="1.10.630.10">
    <property type="entry name" value="Cytochrome P450"/>
    <property type="match status" value="1"/>
</dbReference>
<dbReference type="PRINTS" id="PR00463">
    <property type="entry name" value="EP450I"/>
</dbReference>
<evidence type="ECO:0000256" key="8">
    <source>
        <dbReference type="PIRSR" id="PIRSR602401-1"/>
    </source>
</evidence>
<dbReference type="InterPro" id="IPR002401">
    <property type="entry name" value="Cyt_P450_E_grp-I"/>
</dbReference>
<proteinExistence type="evidence at transcript level"/>
<dbReference type="PANTHER" id="PTHR47955">
    <property type="entry name" value="CYTOCHROME P450 FAMILY 71 PROTEIN"/>
    <property type="match status" value="1"/>
</dbReference>
<evidence type="ECO:0000256" key="2">
    <source>
        <dbReference type="ARBA" id="ARBA00010617"/>
    </source>
</evidence>
<evidence type="ECO:0000256" key="6">
    <source>
        <dbReference type="ARBA" id="ARBA00023004"/>
    </source>
</evidence>
<dbReference type="GO" id="GO:0005506">
    <property type="term" value="F:iron ion binding"/>
    <property type="evidence" value="ECO:0007669"/>
    <property type="project" value="InterPro"/>
</dbReference>
<name>A0A977LFS4_9ROSI</name>
<evidence type="ECO:0000256" key="10">
    <source>
        <dbReference type="SAM" id="Phobius"/>
    </source>
</evidence>